<dbReference type="PROSITE" id="PS00491">
    <property type="entry name" value="PROLINE_PEPTIDASE"/>
    <property type="match status" value="1"/>
</dbReference>
<keyword evidence="11" id="KW-1185">Reference proteome</keyword>
<comment type="function">
    <text evidence="7">Splits dipeptides with a prolyl residue in the C-terminal position.</text>
</comment>
<protein>
    <recommendedName>
        <fullName evidence="7">Xaa-Pro dipeptidase</fullName>
        <shortName evidence="7">X-Pro dipeptidase</shortName>
        <ecNumber evidence="7">3.4.13.9</ecNumber>
    </recommendedName>
    <alternativeName>
        <fullName evidence="7">Imidodipeptidase</fullName>
    </alternativeName>
    <alternativeName>
        <fullName evidence="7">Proline dipeptidase</fullName>
        <shortName evidence="7">Prolidase</shortName>
    </alternativeName>
</protein>
<dbReference type="InterPro" id="IPR048819">
    <property type="entry name" value="PepQ_N"/>
</dbReference>
<dbReference type="GO" id="GO:0004177">
    <property type="term" value="F:aminopeptidase activity"/>
    <property type="evidence" value="ECO:0007669"/>
    <property type="project" value="TreeGrafter"/>
</dbReference>
<sequence>MKTLFNAHLAHIQEIVKEALSCCRLDGIWIYAGKADNYFLDDQSKPFHINPFFNYVVPMPQAEGSWVFLDGYSKPKLYFYQPKDYWYFVESLPNDFWCNQFEWEIFTQPEQVQQLVNSRTNCGFIGEDEALAKSLGFFSINDRKLLNILSYYRAYKTEYEVECIFQAQKPALLGHHAAKQAFLAGKSEFEINLAYLQASEQSDLNVPYGNIVALNEHSAVLHYNRLANKTPNQVRSFLIDAGATYLGYASDITRTYQQESNDLFVYLLQGMEQIKQDIIAELQVGYNYLTYHTQVQQRVAELLHHSGLVKLPATQIFEEGINRAFLPHGLGHFLGLQVHDIGGWQQNKRGAIKRPPEVYPSLRCTRELAEGMVLTIEPGLYFIDLLLQPWRTHPLADKFDWQAIEILKGFGGIRTEDNIVMRTNGAENLTVKMQQQLNLS</sequence>
<feature type="binding site" evidence="7">
    <location>
        <position position="416"/>
    </location>
    <ligand>
        <name>Mn(2+)</name>
        <dbReference type="ChEBI" id="CHEBI:29035"/>
        <label>1</label>
    </ligand>
</feature>
<evidence type="ECO:0000256" key="6">
    <source>
        <dbReference type="ARBA" id="ARBA00023211"/>
    </source>
</evidence>
<feature type="binding site" evidence="7">
    <location>
        <position position="377"/>
    </location>
    <ligand>
        <name>Mn(2+)</name>
        <dbReference type="ChEBI" id="CHEBI:29035"/>
        <label>1</label>
    </ligand>
</feature>
<dbReference type="GO" id="GO:0102009">
    <property type="term" value="F:proline dipeptidase activity"/>
    <property type="evidence" value="ECO:0007669"/>
    <property type="project" value="UniProtKB-EC"/>
</dbReference>
<feature type="binding site" evidence="7">
    <location>
        <position position="251"/>
    </location>
    <ligand>
        <name>Mn(2+)</name>
        <dbReference type="ChEBI" id="CHEBI:29035"/>
        <label>1</label>
    </ligand>
</feature>
<dbReference type="HAMAP" id="MF_01279">
    <property type="entry name" value="X_Pro_dipeptid"/>
    <property type="match status" value="1"/>
</dbReference>
<dbReference type="OrthoDB" id="9806388at2"/>
<dbReference type="GO" id="GO:0006508">
    <property type="term" value="P:proteolysis"/>
    <property type="evidence" value="ECO:0007669"/>
    <property type="project" value="UniProtKB-KW"/>
</dbReference>
<dbReference type="InterPro" id="IPR001131">
    <property type="entry name" value="Peptidase_M24B_aminopep-P_CS"/>
</dbReference>
<dbReference type="EMBL" id="JTJL01000030">
    <property type="protein sequence ID" value="OBW94157.1"/>
    <property type="molecule type" value="Genomic_DNA"/>
</dbReference>
<dbReference type="InterPro" id="IPR022846">
    <property type="entry name" value="X_Pro_dipept"/>
</dbReference>
<evidence type="ECO:0000256" key="4">
    <source>
        <dbReference type="ARBA" id="ARBA00022997"/>
    </source>
</evidence>
<dbReference type="GO" id="GO:0005829">
    <property type="term" value="C:cytosol"/>
    <property type="evidence" value="ECO:0007669"/>
    <property type="project" value="TreeGrafter"/>
</dbReference>
<dbReference type="InterPro" id="IPR036005">
    <property type="entry name" value="Creatinase/aminopeptidase-like"/>
</dbReference>
<keyword evidence="1 7" id="KW-0645">Protease</keyword>
<dbReference type="GO" id="GO:0008235">
    <property type="term" value="F:metalloexopeptidase activity"/>
    <property type="evidence" value="ECO:0007669"/>
    <property type="project" value="UniProtKB-UniRule"/>
</dbReference>
<accession>A0A1A7Q4J6</accession>
<dbReference type="PATRIC" id="fig|505341.3.peg.1393"/>
<feature type="domain" description="Peptidase M24" evidence="8">
    <location>
        <begin position="163"/>
        <end position="421"/>
    </location>
</feature>
<dbReference type="InterPro" id="IPR052433">
    <property type="entry name" value="X-Pro_dipept-like"/>
</dbReference>
<evidence type="ECO:0000256" key="2">
    <source>
        <dbReference type="ARBA" id="ARBA00022723"/>
    </source>
</evidence>
<feature type="binding site" evidence="7">
    <location>
        <position position="251"/>
    </location>
    <ligand>
        <name>Mn(2+)</name>
        <dbReference type="ChEBI" id="CHEBI:29035"/>
        <label>2</label>
    </ligand>
</feature>
<feature type="binding site" evidence="7">
    <location>
        <position position="332"/>
    </location>
    <ligand>
        <name>Mn(2+)</name>
        <dbReference type="ChEBI" id="CHEBI:29035"/>
        <label>1</label>
    </ligand>
</feature>
<name>A0A1A7Q4J6_9PAST</name>
<comment type="similarity">
    <text evidence="7">Belongs to the peptidase M24B family. Bacterial-type prolidase subfamily.</text>
</comment>
<keyword evidence="4 7" id="KW-0224">Dipeptidase</keyword>
<dbReference type="GO" id="GO:0046872">
    <property type="term" value="F:metal ion binding"/>
    <property type="evidence" value="ECO:0007669"/>
    <property type="project" value="UniProtKB-KW"/>
</dbReference>
<feature type="binding site" evidence="7">
    <location>
        <position position="416"/>
    </location>
    <ligand>
        <name>Mn(2+)</name>
        <dbReference type="ChEBI" id="CHEBI:29035"/>
        <label>2</label>
    </ligand>
</feature>
<evidence type="ECO:0000256" key="5">
    <source>
        <dbReference type="ARBA" id="ARBA00023049"/>
    </source>
</evidence>
<comment type="catalytic activity">
    <reaction evidence="7">
        <text>Xaa-L-Pro dipeptide + H2O = an L-alpha-amino acid + L-proline</text>
        <dbReference type="Rhea" id="RHEA:76407"/>
        <dbReference type="ChEBI" id="CHEBI:15377"/>
        <dbReference type="ChEBI" id="CHEBI:59869"/>
        <dbReference type="ChEBI" id="CHEBI:60039"/>
        <dbReference type="ChEBI" id="CHEBI:195196"/>
        <dbReference type="EC" id="3.4.13.9"/>
    </reaction>
</comment>
<evidence type="ECO:0000259" key="9">
    <source>
        <dbReference type="Pfam" id="PF21216"/>
    </source>
</evidence>
<dbReference type="EC" id="3.4.13.9" evidence="7"/>
<dbReference type="Gene3D" id="3.40.350.10">
    <property type="entry name" value="Creatinase/prolidase N-terminal domain"/>
    <property type="match status" value="1"/>
</dbReference>
<evidence type="ECO:0000313" key="10">
    <source>
        <dbReference type="EMBL" id="OBW94157.1"/>
    </source>
</evidence>
<dbReference type="Pfam" id="PF21216">
    <property type="entry name" value="PepQ_N"/>
    <property type="match status" value="1"/>
</dbReference>
<dbReference type="Proteomes" id="UP000092649">
    <property type="component" value="Unassembled WGS sequence"/>
</dbReference>
<organism evidence="10 11">
    <name type="scientific">Gallibacterium salpingitidis</name>
    <dbReference type="NCBI Taxonomy" id="505341"/>
    <lineage>
        <taxon>Bacteria</taxon>
        <taxon>Pseudomonadati</taxon>
        <taxon>Pseudomonadota</taxon>
        <taxon>Gammaproteobacteria</taxon>
        <taxon>Pasteurellales</taxon>
        <taxon>Pasteurellaceae</taxon>
        <taxon>Gallibacterium</taxon>
    </lineage>
</organism>
<keyword evidence="2 7" id="KW-0479">Metal-binding</keyword>
<dbReference type="NCBIfam" id="NF010133">
    <property type="entry name" value="PRK13607.1"/>
    <property type="match status" value="1"/>
</dbReference>
<dbReference type="InterPro" id="IPR029149">
    <property type="entry name" value="Creatin/AminoP/Spt16_N"/>
</dbReference>
<gene>
    <name evidence="7" type="primary">pepQ</name>
    <name evidence="10" type="ORF">QS62_06920</name>
</gene>
<evidence type="ECO:0000256" key="1">
    <source>
        <dbReference type="ARBA" id="ARBA00022670"/>
    </source>
</evidence>
<feature type="domain" description="Xaa-Pro dipeptidase N-terminal" evidence="9">
    <location>
        <begin position="4"/>
        <end position="151"/>
    </location>
</feature>
<dbReference type="Gene3D" id="3.90.230.10">
    <property type="entry name" value="Creatinase/methionine aminopeptidase superfamily"/>
    <property type="match status" value="1"/>
</dbReference>
<dbReference type="AlphaFoldDB" id="A0A1A7Q4J6"/>
<feature type="binding site" evidence="7">
    <location>
        <position position="240"/>
    </location>
    <ligand>
        <name>Mn(2+)</name>
        <dbReference type="ChEBI" id="CHEBI:29035"/>
        <label>2</label>
    </ligand>
</feature>
<comment type="cofactor">
    <cofactor evidence="7">
        <name>Mn(2+)</name>
        <dbReference type="ChEBI" id="CHEBI:29035"/>
    </cofactor>
    <text evidence="7">Binds 2 manganese ions per subunit.</text>
</comment>
<dbReference type="InterPro" id="IPR000994">
    <property type="entry name" value="Pept_M24"/>
</dbReference>
<keyword evidence="6 7" id="KW-0464">Manganese</keyword>
<evidence type="ECO:0000256" key="3">
    <source>
        <dbReference type="ARBA" id="ARBA00022801"/>
    </source>
</evidence>
<proteinExistence type="inferred from homology"/>
<dbReference type="STRING" id="505341.QV08_02685"/>
<evidence type="ECO:0000256" key="7">
    <source>
        <dbReference type="HAMAP-Rule" id="MF_01279"/>
    </source>
</evidence>
<reference evidence="10 11" key="1">
    <citation type="submission" date="2014-11" db="EMBL/GenBank/DDBJ databases">
        <title>Pan-genome of Gallibacterium spp.</title>
        <authorList>
            <person name="Kudirkiene E."/>
            <person name="Bojesen A.M."/>
        </authorList>
    </citation>
    <scope>NUCLEOTIDE SEQUENCE [LARGE SCALE GENOMIC DNA]</scope>
    <source>
        <strain evidence="10 11">F150</strain>
    </source>
</reference>
<dbReference type="PANTHER" id="PTHR43226">
    <property type="entry name" value="XAA-PRO AMINOPEPTIDASE 3"/>
    <property type="match status" value="1"/>
</dbReference>
<evidence type="ECO:0000313" key="11">
    <source>
        <dbReference type="Proteomes" id="UP000092649"/>
    </source>
</evidence>
<keyword evidence="3 7" id="KW-0378">Hydrolase</keyword>
<dbReference type="SUPFAM" id="SSF55920">
    <property type="entry name" value="Creatinase/aminopeptidase"/>
    <property type="match status" value="1"/>
</dbReference>
<dbReference type="RefSeq" id="WP_066107925.1">
    <property type="nucleotide sequence ID" value="NZ_JTJL01000030.1"/>
</dbReference>
<evidence type="ECO:0000259" key="8">
    <source>
        <dbReference type="Pfam" id="PF00557"/>
    </source>
</evidence>
<dbReference type="Pfam" id="PF00557">
    <property type="entry name" value="Peptidase_M24"/>
    <property type="match status" value="1"/>
</dbReference>
<dbReference type="PANTHER" id="PTHR43226:SF8">
    <property type="entry name" value="XAA-PRO DIPEPTIDASE"/>
    <property type="match status" value="1"/>
</dbReference>
<comment type="caution">
    <text evidence="10">The sequence shown here is derived from an EMBL/GenBank/DDBJ whole genome shotgun (WGS) entry which is preliminary data.</text>
</comment>
<keyword evidence="5 7" id="KW-0482">Metalloprotease</keyword>
<dbReference type="GO" id="GO:0016795">
    <property type="term" value="F:phosphoric triester hydrolase activity"/>
    <property type="evidence" value="ECO:0007669"/>
    <property type="project" value="InterPro"/>
</dbReference>